<name>A0ABU7TM05_9HYPH</name>
<dbReference type="PROSITE" id="PS50850">
    <property type="entry name" value="MFS"/>
    <property type="match status" value="1"/>
</dbReference>
<accession>A0ABU7TM05</accession>
<feature type="transmembrane region" description="Helical" evidence="7">
    <location>
        <begin position="408"/>
        <end position="431"/>
    </location>
</feature>
<feature type="transmembrane region" description="Helical" evidence="7">
    <location>
        <begin position="437"/>
        <end position="456"/>
    </location>
</feature>
<evidence type="ECO:0000256" key="2">
    <source>
        <dbReference type="ARBA" id="ARBA00010992"/>
    </source>
</evidence>
<dbReference type="InterPro" id="IPR005829">
    <property type="entry name" value="Sugar_transporter_CS"/>
</dbReference>
<dbReference type="InterPro" id="IPR005828">
    <property type="entry name" value="MFS_sugar_transport-like"/>
</dbReference>
<dbReference type="Proteomes" id="UP001355206">
    <property type="component" value="Unassembled WGS sequence"/>
</dbReference>
<dbReference type="InterPro" id="IPR036259">
    <property type="entry name" value="MFS_trans_sf"/>
</dbReference>
<evidence type="ECO:0000256" key="5">
    <source>
        <dbReference type="ARBA" id="ARBA00022989"/>
    </source>
</evidence>
<evidence type="ECO:0000313" key="9">
    <source>
        <dbReference type="EMBL" id="MEE7490840.1"/>
    </source>
</evidence>
<dbReference type="PANTHER" id="PTHR23511">
    <property type="entry name" value="SYNAPTIC VESICLE GLYCOPROTEIN 2"/>
    <property type="match status" value="1"/>
</dbReference>
<feature type="transmembrane region" description="Helical" evidence="7">
    <location>
        <begin position="111"/>
        <end position="132"/>
    </location>
</feature>
<dbReference type="PROSITE" id="PS00217">
    <property type="entry name" value="SUGAR_TRANSPORT_2"/>
    <property type="match status" value="1"/>
</dbReference>
<feature type="transmembrane region" description="Helical" evidence="7">
    <location>
        <begin position="321"/>
        <end position="342"/>
    </location>
</feature>
<feature type="transmembrane region" description="Helical" evidence="7">
    <location>
        <begin position="349"/>
        <end position="368"/>
    </location>
</feature>
<feature type="domain" description="Major facilitator superfamily (MFS) profile" evidence="8">
    <location>
        <begin position="41"/>
        <end position="462"/>
    </location>
</feature>
<keyword evidence="10" id="KW-1185">Reference proteome</keyword>
<keyword evidence="4 7" id="KW-0812">Transmembrane</keyword>
<feature type="transmembrane region" description="Helical" evidence="7">
    <location>
        <begin position="37"/>
        <end position="58"/>
    </location>
</feature>
<keyword evidence="6 7" id="KW-0472">Membrane</keyword>
<proteinExistence type="inferred from homology"/>
<evidence type="ECO:0000256" key="6">
    <source>
        <dbReference type="ARBA" id="ARBA00023136"/>
    </source>
</evidence>
<evidence type="ECO:0000256" key="7">
    <source>
        <dbReference type="SAM" id="Phobius"/>
    </source>
</evidence>
<dbReference type="SUPFAM" id="SSF103473">
    <property type="entry name" value="MFS general substrate transporter"/>
    <property type="match status" value="1"/>
</dbReference>
<evidence type="ECO:0000256" key="1">
    <source>
        <dbReference type="ARBA" id="ARBA00004141"/>
    </source>
</evidence>
<sequence length="467" mass="47081">MIDARTQAARSSEAAAQADGSVEAVTRRLDSLPITRLHAAALAICTLGLFTDIAEVALSNALAALFLAPPHNMPRGSLSLLLASVFAGGAVGAPVFGMLGDRLGRRRALQASLALMAAGSLAAAASQGLTALTVARTVSGFAIGGFPPLVATYLAEVTPARRRGATLLICAGIGLLGGLAAIVLIQALAPGAPLGIEPWRWALILGGALAALGGILFARLPESPRWLASVGRPVEADGACRLFERAAGRMPVVVHAGPDPAPAATGAGSAGFRALFAETRQLRRTALFVGLYTLAPLATIAFPLLSAVVMVEKGFKVDQSLVFAALSMIGPPLGTLLTALVIDRLERRACLTALAAAMAALGTAFAASGTFLTLVAVGIAFNTAAATYGSILAVYATELLPTPLRASAMTCAWAGGRVAAALAPIILLPILSAYGPHAMFAVITSVLAASAALLLAGPRGLSGQAVA</sequence>
<comment type="subcellular location">
    <subcellularLocation>
        <location evidence="1">Membrane</location>
        <topology evidence="1">Multi-pass membrane protein</topology>
    </subcellularLocation>
</comment>
<dbReference type="Gene3D" id="1.20.1250.20">
    <property type="entry name" value="MFS general substrate transporter like domains"/>
    <property type="match status" value="1"/>
</dbReference>
<dbReference type="Pfam" id="PF00083">
    <property type="entry name" value="Sugar_tr"/>
    <property type="match status" value="1"/>
</dbReference>
<comment type="similarity">
    <text evidence="2">Belongs to the major facilitator superfamily. Sugar transporter (TC 2.A.1.1) family.</text>
</comment>
<feature type="transmembrane region" description="Helical" evidence="7">
    <location>
        <begin position="374"/>
        <end position="396"/>
    </location>
</feature>
<dbReference type="RefSeq" id="WP_331301713.1">
    <property type="nucleotide sequence ID" value="NZ_MLCA01000006.1"/>
</dbReference>
<dbReference type="InterPro" id="IPR020846">
    <property type="entry name" value="MFS_dom"/>
</dbReference>
<evidence type="ECO:0000256" key="4">
    <source>
        <dbReference type="ARBA" id="ARBA00022692"/>
    </source>
</evidence>
<feature type="transmembrane region" description="Helical" evidence="7">
    <location>
        <begin position="78"/>
        <end position="99"/>
    </location>
</feature>
<keyword evidence="5 7" id="KW-1133">Transmembrane helix</keyword>
<evidence type="ECO:0000313" key="10">
    <source>
        <dbReference type="Proteomes" id="UP001355206"/>
    </source>
</evidence>
<feature type="transmembrane region" description="Helical" evidence="7">
    <location>
        <begin position="167"/>
        <end position="189"/>
    </location>
</feature>
<dbReference type="PANTHER" id="PTHR23511:SF34">
    <property type="entry name" value="SYNAPTIC VESICLE GLYCOPROTEIN 2"/>
    <property type="match status" value="1"/>
</dbReference>
<evidence type="ECO:0000256" key="3">
    <source>
        <dbReference type="ARBA" id="ARBA00022448"/>
    </source>
</evidence>
<comment type="caution">
    <text evidence="9">The sequence shown here is derived from an EMBL/GenBank/DDBJ whole genome shotgun (WGS) entry which is preliminary data.</text>
</comment>
<reference evidence="9 10" key="1">
    <citation type="journal article" date="2012" name="Genet. Mol. Biol.">
        <title>Analysis of 16S rRNA and mxaF genes revealing insights into Methylobacterium niche-specific plant association.</title>
        <authorList>
            <person name="Dourado M.N."/>
            <person name="Andreote F.D."/>
            <person name="Dini-Andreote F."/>
            <person name="Conti R."/>
            <person name="Araujo J.M."/>
            <person name="Araujo W.L."/>
        </authorList>
    </citation>
    <scope>NUCLEOTIDE SEQUENCE [LARGE SCALE GENOMIC DNA]</scope>
    <source>
        <strain evidence="9 10">TC3-10</strain>
    </source>
</reference>
<organism evidence="9 10">
    <name type="scientific">Methylobacterium oryzae</name>
    <dbReference type="NCBI Taxonomy" id="334852"/>
    <lineage>
        <taxon>Bacteria</taxon>
        <taxon>Pseudomonadati</taxon>
        <taxon>Pseudomonadota</taxon>
        <taxon>Alphaproteobacteria</taxon>
        <taxon>Hyphomicrobiales</taxon>
        <taxon>Methylobacteriaceae</taxon>
        <taxon>Methylobacterium</taxon>
    </lineage>
</organism>
<keyword evidence="3" id="KW-0813">Transport</keyword>
<evidence type="ECO:0000259" key="8">
    <source>
        <dbReference type="PROSITE" id="PS50850"/>
    </source>
</evidence>
<dbReference type="EMBL" id="MLCA01000006">
    <property type="protein sequence ID" value="MEE7490840.1"/>
    <property type="molecule type" value="Genomic_DNA"/>
</dbReference>
<feature type="transmembrane region" description="Helical" evidence="7">
    <location>
        <begin position="286"/>
        <end position="309"/>
    </location>
</feature>
<gene>
    <name evidence="9" type="ORF">MOTC310_10365</name>
</gene>
<feature type="transmembrane region" description="Helical" evidence="7">
    <location>
        <begin position="138"/>
        <end position="155"/>
    </location>
</feature>
<protein>
    <submittedName>
        <fullName evidence="9">MFS transporter</fullName>
    </submittedName>
</protein>
<feature type="transmembrane region" description="Helical" evidence="7">
    <location>
        <begin position="201"/>
        <end position="220"/>
    </location>
</feature>